<dbReference type="AlphaFoldDB" id="A0A0C6ELJ2"/>
<feature type="transmembrane region" description="Helical" evidence="1">
    <location>
        <begin position="16"/>
        <end position="40"/>
    </location>
</feature>
<protein>
    <submittedName>
        <fullName evidence="2">Uncharacterized protein</fullName>
    </submittedName>
</protein>
<sequence length="237" mass="25353">MAPCFKDRSGIMSFSFLFILTAGMVAAFNPCGIALLPSYISYLIGGETKDHSFRYAIFKGLGLGGAMTTGFLTIFVLAGLLIGGLGSALTGIFPILSLVMGILIALLGLGMLFGKHLPIKIGSFQVKPGKWSIYFYGIAYAVTSLGCTLPAFMLVVSASLNDNSVTAVIIKFIIYSLGMGIVVTAITMVSLISRQLVQKFLHNYMGSIQKIAAVVIFLSGLYMAYYWYFGSGGICTF</sequence>
<dbReference type="InterPro" id="IPR051790">
    <property type="entry name" value="Cytochrome_c-biogenesis_DsbD"/>
</dbReference>
<reference evidence="2" key="1">
    <citation type="submission" date="2014-08" db="EMBL/GenBank/DDBJ databases">
        <title>Comparative genomics of MRSA.</title>
        <authorList>
            <person name="Yamamoto T."/>
        </authorList>
    </citation>
    <scope>NUCLEOTIDE SEQUENCE</scope>
    <source>
        <strain evidence="2">OC3</strain>
    </source>
</reference>
<proteinExistence type="predicted"/>
<dbReference type="EMBL" id="AB983237">
    <property type="protein sequence ID" value="BAQ35702.1"/>
    <property type="molecule type" value="Genomic_DNA"/>
</dbReference>
<name>A0A0C6ELJ2_STAAU</name>
<keyword evidence="1" id="KW-1133">Transmembrane helix</keyword>
<dbReference type="PANTHER" id="PTHR31272">
    <property type="entry name" value="CYTOCHROME C-TYPE BIOGENESIS PROTEIN HI_1454-RELATED"/>
    <property type="match status" value="1"/>
</dbReference>
<feature type="transmembrane region" description="Helical" evidence="1">
    <location>
        <begin position="211"/>
        <end position="229"/>
    </location>
</feature>
<feature type="transmembrane region" description="Helical" evidence="1">
    <location>
        <begin position="133"/>
        <end position="156"/>
    </location>
</feature>
<evidence type="ECO:0000313" key="2">
    <source>
        <dbReference type="EMBL" id="BAQ35702.1"/>
    </source>
</evidence>
<feature type="transmembrane region" description="Helical" evidence="1">
    <location>
        <begin position="168"/>
        <end position="191"/>
    </location>
</feature>
<feature type="transmembrane region" description="Helical" evidence="1">
    <location>
        <begin position="91"/>
        <end position="113"/>
    </location>
</feature>
<dbReference type="PANTHER" id="PTHR31272:SF4">
    <property type="entry name" value="CYTOCHROME C-TYPE BIOGENESIS PROTEIN HI_1454-RELATED"/>
    <property type="match status" value="1"/>
</dbReference>
<organism evidence="2">
    <name type="scientific">Staphylococcus aureus</name>
    <dbReference type="NCBI Taxonomy" id="1280"/>
    <lineage>
        <taxon>Bacteria</taxon>
        <taxon>Bacillati</taxon>
        <taxon>Bacillota</taxon>
        <taxon>Bacilli</taxon>
        <taxon>Bacillales</taxon>
        <taxon>Staphylococcaceae</taxon>
        <taxon>Staphylococcus</taxon>
    </lineage>
</organism>
<feature type="transmembrane region" description="Helical" evidence="1">
    <location>
        <begin position="61"/>
        <end position="85"/>
    </location>
</feature>
<accession>A0A0C6ELJ2</accession>
<keyword evidence="1" id="KW-0812">Transmembrane</keyword>
<evidence type="ECO:0000256" key="1">
    <source>
        <dbReference type="SAM" id="Phobius"/>
    </source>
</evidence>
<keyword evidence="1" id="KW-0472">Membrane</keyword>